<dbReference type="Proteomes" id="UP001150830">
    <property type="component" value="Unassembled WGS sequence"/>
</dbReference>
<dbReference type="EMBL" id="JAPNOA010000007">
    <property type="protein sequence ID" value="MCY0963967.1"/>
    <property type="molecule type" value="Genomic_DNA"/>
</dbReference>
<dbReference type="Gene3D" id="1.10.260.40">
    <property type="entry name" value="lambda repressor-like DNA-binding domains"/>
    <property type="match status" value="1"/>
</dbReference>
<protein>
    <submittedName>
        <fullName evidence="2">Helix-turn-helix transcriptional regulator</fullName>
    </submittedName>
</protein>
<feature type="domain" description="Antitoxin Xre-like helix-turn-helix" evidence="1">
    <location>
        <begin position="16"/>
        <end position="78"/>
    </location>
</feature>
<keyword evidence="3" id="KW-1185">Reference proteome</keyword>
<accession>A0A9X3IQA4</accession>
<comment type="caution">
    <text evidence="2">The sequence shown here is derived from an EMBL/GenBank/DDBJ whole genome shotgun (WGS) entry which is preliminary data.</text>
</comment>
<proteinExistence type="predicted"/>
<reference evidence="2" key="1">
    <citation type="submission" date="2022-11" db="EMBL/GenBank/DDBJ databases">
        <title>Parathalassolutuus dongxingensis gen. nov., sp. nov., a novel member of family Oceanospirillaceae isolated from a coastal shrimp pond in Guangxi, China.</title>
        <authorList>
            <person name="Chen H."/>
        </authorList>
    </citation>
    <scope>NUCLEOTIDE SEQUENCE</scope>
    <source>
        <strain evidence="2">G-43</strain>
    </source>
</reference>
<dbReference type="GO" id="GO:0003677">
    <property type="term" value="F:DNA binding"/>
    <property type="evidence" value="ECO:0007669"/>
    <property type="project" value="InterPro"/>
</dbReference>
<evidence type="ECO:0000259" key="1">
    <source>
        <dbReference type="Pfam" id="PF20432"/>
    </source>
</evidence>
<dbReference type="SUPFAM" id="SSF47413">
    <property type="entry name" value="lambda repressor-like DNA-binding domains"/>
    <property type="match status" value="1"/>
</dbReference>
<dbReference type="InterPro" id="IPR010982">
    <property type="entry name" value="Lambda_DNA-bd_dom_sf"/>
</dbReference>
<gene>
    <name evidence="2" type="ORF">OUO13_02090</name>
</gene>
<evidence type="ECO:0000313" key="2">
    <source>
        <dbReference type="EMBL" id="MCY0963967.1"/>
    </source>
</evidence>
<dbReference type="RefSeq" id="WP_283172186.1">
    <property type="nucleotide sequence ID" value="NZ_JAPNOA010000007.1"/>
</dbReference>
<dbReference type="InterPro" id="IPR046847">
    <property type="entry name" value="Xre-like_HTH"/>
</dbReference>
<dbReference type="Pfam" id="PF20432">
    <property type="entry name" value="Xre-like-HTH"/>
    <property type="match status" value="1"/>
</dbReference>
<dbReference type="AlphaFoldDB" id="A0A9X3IQA4"/>
<dbReference type="InterPro" id="IPR001387">
    <property type="entry name" value="Cro/C1-type_HTH"/>
</dbReference>
<organism evidence="2 3">
    <name type="scientific">Parathalassolituus penaei</name>
    <dbReference type="NCBI Taxonomy" id="2997323"/>
    <lineage>
        <taxon>Bacteria</taxon>
        <taxon>Pseudomonadati</taxon>
        <taxon>Pseudomonadota</taxon>
        <taxon>Gammaproteobacteria</taxon>
        <taxon>Oceanospirillales</taxon>
        <taxon>Oceanospirillaceae</taxon>
        <taxon>Parathalassolituus</taxon>
    </lineage>
</organism>
<dbReference type="CDD" id="cd00093">
    <property type="entry name" value="HTH_XRE"/>
    <property type="match status" value="1"/>
</dbReference>
<sequence length="135" mass="15383">MLNNAQTHQAASTMAAAGLLWLEQQSVRERWNLSQEDMATLLGGMSKRTVSNWLDKARSHHQVDVPGDTLERLSLLLGIDKSLALTAPAGHRYEFFSRPNQAPLFEGESIKEYLLKRQTMLALYRVRRYLDARRG</sequence>
<name>A0A9X3IQA4_9GAMM</name>
<evidence type="ECO:0000313" key="3">
    <source>
        <dbReference type="Proteomes" id="UP001150830"/>
    </source>
</evidence>